<proteinExistence type="predicted"/>
<name>A0ACB6QCH6_9PLEO</name>
<evidence type="ECO:0000313" key="1">
    <source>
        <dbReference type="EMBL" id="KAF2464611.1"/>
    </source>
</evidence>
<gene>
    <name evidence="1" type="ORF">BDR25DRAFT_95829</name>
</gene>
<dbReference type="Proteomes" id="UP000799755">
    <property type="component" value="Unassembled WGS sequence"/>
</dbReference>
<organism evidence="1 2">
    <name type="scientific">Lindgomyces ingoldianus</name>
    <dbReference type="NCBI Taxonomy" id="673940"/>
    <lineage>
        <taxon>Eukaryota</taxon>
        <taxon>Fungi</taxon>
        <taxon>Dikarya</taxon>
        <taxon>Ascomycota</taxon>
        <taxon>Pezizomycotina</taxon>
        <taxon>Dothideomycetes</taxon>
        <taxon>Pleosporomycetidae</taxon>
        <taxon>Pleosporales</taxon>
        <taxon>Lindgomycetaceae</taxon>
        <taxon>Lindgomyces</taxon>
    </lineage>
</organism>
<evidence type="ECO:0000313" key="2">
    <source>
        <dbReference type="Proteomes" id="UP000799755"/>
    </source>
</evidence>
<accession>A0ACB6QCH6</accession>
<comment type="caution">
    <text evidence="1">The sequence shown here is derived from an EMBL/GenBank/DDBJ whole genome shotgun (WGS) entry which is preliminary data.</text>
</comment>
<protein>
    <submittedName>
        <fullName evidence="1">Uncharacterized protein</fullName>
    </submittedName>
</protein>
<sequence>MNVSEYNLRYRNNFQNAQSNQSNPSSPPLPNSAKRKPLPSIPHSTPPDHQHHKALPPKPLPDVPDEDSQTQKLDYRILGLWIGGFGIWFLAIVVLLPVVTERDAMPGLNRLLKAWFYRAKVWILG</sequence>
<dbReference type="EMBL" id="MU003535">
    <property type="protein sequence ID" value="KAF2464611.1"/>
    <property type="molecule type" value="Genomic_DNA"/>
</dbReference>
<keyword evidence="2" id="KW-1185">Reference proteome</keyword>
<reference evidence="1" key="1">
    <citation type="journal article" date="2020" name="Stud. Mycol.">
        <title>101 Dothideomycetes genomes: a test case for predicting lifestyles and emergence of pathogens.</title>
        <authorList>
            <person name="Haridas S."/>
            <person name="Albert R."/>
            <person name="Binder M."/>
            <person name="Bloem J."/>
            <person name="Labutti K."/>
            <person name="Salamov A."/>
            <person name="Andreopoulos B."/>
            <person name="Baker S."/>
            <person name="Barry K."/>
            <person name="Bills G."/>
            <person name="Bluhm B."/>
            <person name="Cannon C."/>
            <person name="Castanera R."/>
            <person name="Culley D."/>
            <person name="Daum C."/>
            <person name="Ezra D."/>
            <person name="Gonzalez J."/>
            <person name="Henrissat B."/>
            <person name="Kuo A."/>
            <person name="Liang C."/>
            <person name="Lipzen A."/>
            <person name="Lutzoni F."/>
            <person name="Magnuson J."/>
            <person name="Mondo S."/>
            <person name="Nolan M."/>
            <person name="Ohm R."/>
            <person name="Pangilinan J."/>
            <person name="Park H.-J."/>
            <person name="Ramirez L."/>
            <person name="Alfaro M."/>
            <person name="Sun H."/>
            <person name="Tritt A."/>
            <person name="Yoshinaga Y."/>
            <person name="Zwiers L.-H."/>
            <person name="Turgeon B."/>
            <person name="Goodwin S."/>
            <person name="Spatafora J."/>
            <person name="Crous P."/>
            <person name="Grigoriev I."/>
        </authorList>
    </citation>
    <scope>NUCLEOTIDE SEQUENCE</scope>
    <source>
        <strain evidence="1">ATCC 200398</strain>
    </source>
</reference>